<dbReference type="SUPFAM" id="SSF50621">
    <property type="entry name" value="Alanine racemase C-terminal domain-like"/>
    <property type="match status" value="1"/>
</dbReference>
<dbReference type="OrthoDB" id="5034579at2759"/>
<reference evidence="10 11" key="1">
    <citation type="journal article" date="2017" name="Nat. Ecol. Evol.">
        <title>Scallop genome provides insights into evolution of bilaterian karyotype and development.</title>
        <authorList>
            <person name="Wang S."/>
            <person name="Zhang J."/>
            <person name="Jiao W."/>
            <person name="Li J."/>
            <person name="Xun X."/>
            <person name="Sun Y."/>
            <person name="Guo X."/>
            <person name="Huan P."/>
            <person name="Dong B."/>
            <person name="Zhang L."/>
            <person name="Hu X."/>
            <person name="Sun X."/>
            <person name="Wang J."/>
            <person name="Zhao C."/>
            <person name="Wang Y."/>
            <person name="Wang D."/>
            <person name="Huang X."/>
            <person name="Wang R."/>
            <person name="Lv J."/>
            <person name="Li Y."/>
            <person name="Zhang Z."/>
            <person name="Liu B."/>
            <person name="Lu W."/>
            <person name="Hui Y."/>
            <person name="Liang J."/>
            <person name="Zhou Z."/>
            <person name="Hou R."/>
            <person name="Li X."/>
            <person name="Liu Y."/>
            <person name="Li H."/>
            <person name="Ning X."/>
            <person name="Lin Y."/>
            <person name="Zhao L."/>
            <person name="Xing Q."/>
            <person name="Dou J."/>
            <person name="Li Y."/>
            <person name="Mao J."/>
            <person name="Guo H."/>
            <person name="Dou H."/>
            <person name="Li T."/>
            <person name="Mu C."/>
            <person name="Jiang W."/>
            <person name="Fu Q."/>
            <person name="Fu X."/>
            <person name="Miao Y."/>
            <person name="Liu J."/>
            <person name="Yu Q."/>
            <person name="Li R."/>
            <person name="Liao H."/>
            <person name="Li X."/>
            <person name="Kong Y."/>
            <person name="Jiang Z."/>
            <person name="Chourrout D."/>
            <person name="Li R."/>
            <person name="Bao Z."/>
        </authorList>
    </citation>
    <scope>NUCLEOTIDE SEQUENCE [LARGE SCALE GENOMIC DNA]</scope>
    <source>
        <strain evidence="10 11">PY_sf001</strain>
    </source>
</reference>
<evidence type="ECO:0000313" key="10">
    <source>
        <dbReference type="EMBL" id="OWF48669.1"/>
    </source>
</evidence>
<gene>
    <name evidence="10" type="ORF">KP79_PYT04649</name>
</gene>
<feature type="modified residue" description="N6-(pyridoxal phosphate)lysine" evidence="6">
    <location>
        <position position="86"/>
    </location>
</feature>
<feature type="domain" description="Orn/DAP/Arg decarboxylase 2 N-terminal" evidence="9">
    <location>
        <begin position="49"/>
        <end position="298"/>
    </location>
</feature>
<dbReference type="InterPro" id="IPR022643">
    <property type="entry name" value="De-COase2_C"/>
</dbReference>
<evidence type="ECO:0000256" key="4">
    <source>
        <dbReference type="ARBA" id="ARBA00023239"/>
    </source>
</evidence>
<dbReference type="PANTHER" id="PTHR11482:SF6">
    <property type="entry name" value="ORNITHINE DECARBOXYLASE 1-RELATED"/>
    <property type="match status" value="1"/>
</dbReference>
<dbReference type="InterPro" id="IPR029066">
    <property type="entry name" value="PLP-binding_barrel"/>
</dbReference>
<dbReference type="PRINTS" id="PR01179">
    <property type="entry name" value="ODADCRBXLASE"/>
</dbReference>
<dbReference type="Gene3D" id="2.40.37.10">
    <property type="entry name" value="Lyase, Ornithine Decarboxylase, Chain A, domain 1"/>
    <property type="match status" value="1"/>
</dbReference>
<organism evidence="10 11">
    <name type="scientific">Mizuhopecten yessoensis</name>
    <name type="common">Japanese scallop</name>
    <name type="synonym">Patinopecten yessoensis</name>
    <dbReference type="NCBI Taxonomy" id="6573"/>
    <lineage>
        <taxon>Eukaryota</taxon>
        <taxon>Metazoa</taxon>
        <taxon>Spiralia</taxon>
        <taxon>Lophotrochozoa</taxon>
        <taxon>Mollusca</taxon>
        <taxon>Bivalvia</taxon>
        <taxon>Autobranchia</taxon>
        <taxon>Pteriomorphia</taxon>
        <taxon>Pectinida</taxon>
        <taxon>Pectinoidea</taxon>
        <taxon>Pectinidae</taxon>
        <taxon>Mizuhopecten</taxon>
    </lineage>
</organism>
<name>A0A210QIY8_MIZYE</name>
<evidence type="ECO:0000313" key="11">
    <source>
        <dbReference type="Proteomes" id="UP000242188"/>
    </source>
</evidence>
<dbReference type="FunFam" id="3.20.20.10:FF:000005">
    <property type="entry name" value="Ornithine decarboxylase"/>
    <property type="match status" value="1"/>
</dbReference>
<dbReference type="InterPro" id="IPR022644">
    <property type="entry name" value="De-COase2_N"/>
</dbReference>
<dbReference type="STRING" id="6573.A0A210QIY8"/>
<evidence type="ECO:0000256" key="5">
    <source>
        <dbReference type="ARBA" id="ARBA00037173"/>
    </source>
</evidence>
<dbReference type="GO" id="GO:0004586">
    <property type="term" value="F:ornithine decarboxylase activity"/>
    <property type="evidence" value="ECO:0007669"/>
    <property type="project" value="TreeGrafter"/>
</dbReference>
<dbReference type="AlphaFoldDB" id="A0A210QIY8"/>
<keyword evidence="4" id="KW-0456">Lyase</keyword>
<dbReference type="PROSITE" id="PS00879">
    <property type="entry name" value="ODR_DC_2_2"/>
    <property type="match status" value="1"/>
</dbReference>
<dbReference type="InterPro" id="IPR002433">
    <property type="entry name" value="Orn_de-COase"/>
</dbReference>
<comment type="cofactor">
    <cofactor evidence="1 6">
        <name>pyridoxal 5'-phosphate</name>
        <dbReference type="ChEBI" id="CHEBI:597326"/>
    </cofactor>
</comment>
<keyword evidence="11" id="KW-1185">Reference proteome</keyword>
<evidence type="ECO:0000256" key="1">
    <source>
        <dbReference type="ARBA" id="ARBA00001933"/>
    </source>
</evidence>
<feature type="domain" description="Orn/DAP/Arg decarboxylase 2 C-terminal" evidence="8">
    <location>
        <begin position="328"/>
        <end position="401"/>
    </location>
</feature>
<dbReference type="PRINTS" id="PR01182">
    <property type="entry name" value="ORNDCRBXLASE"/>
</dbReference>
<evidence type="ECO:0000259" key="8">
    <source>
        <dbReference type="Pfam" id="PF00278"/>
    </source>
</evidence>
<dbReference type="InterPro" id="IPR009006">
    <property type="entry name" value="Ala_racemase/Decarboxylase_C"/>
</dbReference>
<dbReference type="Pfam" id="PF00278">
    <property type="entry name" value="Orn_DAP_Arg_deC"/>
    <property type="match status" value="1"/>
</dbReference>
<evidence type="ECO:0000256" key="3">
    <source>
        <dbReference type="ARBA" id="ARBA00022898"/>
    </source>
</evidence>
<accession>A0A210QIY8</accession>
<evidence type="ECO:0000259" key="9">
    <source>
        <dbReference type="Pfam" id="PF02784"/>
    </source>
</evidence>
<sequence>MSDNDVQIVDVRRSHTDYIKQQIAYQTEQFLSYLTKGNDNPLAVVDIDEVVERYRKWNQLFHRVELFYGNLVLFAYSFFLYPKAVKCNNDPLIVKLLARLGSSFDCASKDEIEQVLEQGVDPSRIIFANPCKLNSHLTYSKYHNVDLVTFDSEEELIKVMMLYGSARLLLRFKPDHMHKVTFDMGKKFGCALHDAKELFVSAKKKGLNIIGVSFHVGSNCYNAEAYSSAIKKARKIFDIGLQVGFEMNILDIGGGFPGRNTHKPTIEEVSVIINQCLKEYFPDAEDLRIIAEPGRYLVETAVSAGSWIIGRKLIYDFDEDSNNDIIQSVMYTFNDGIYGTFGWMFYEAESFVISSLLQKRETAKCRSIVWGPSCSATDCVVTHVELPQMEVGEWVHISYSGAYSFCLSTNFNSMPRSKLYYFCTRDTWYAMLVLL</sequence>
<protein>
    <submittedName>
        <fullName evidence="10">Ornithine decarboxylase</fullName>
    </submittedName>
</protein>
<dbReference type="InterPro" id="IPR022657">
    <property type="entry name" value="De-COase2_CS"/>
</dbReference>
<comment type="caution">
    <text evidence="10">The sequence shown here is derived from an EMBL/GenBank/DDBJ whole genome shotgun (WGS) entry which is preliminary data.</text>
</comment>
<dbReference type="Proteomes" id="UP000242188">
    <property type="component" value="Unassembled WGS sequence"/>
</dbReference>
<comment type="function">
    <text evidence="5">Catalyzes the first and rate-limiting step of polyamine biosynthesis that converts ornithine into putrescine, which is the precursor for the polyamines, spermidine and spermine. Polyamines are essential for cell proliferation and are implicated in cellular processes, ranging from DNA replication to apoptosis.</text>
</comment>
<dbReference type="PANTHER" id="PTHR11482">
    <property type="entry name" value="ARGININE/DIAMINOPIMELATE/ORNITHINE DECARBOXYLASE"/>
    <property type="match status" value="1"/>
</dbReference>
<dbReference type="GO" id="GO:0033387">
    <property type="term" value="P:putrescine biosynthetic process from arginine, via ornithine"/>
    <property type="evidence" value="ECO:0007669"/>
    <property type="project" value="TreeGrafter"/>
</dbReference>
<dbReference type="EMBL" id="NEDP02003435">
    <property type="protein sequence ID" value="OWF48669.1"/>
    <property type="molecule type" value="Genomic_DNA"/>
</dbReference>
<dbReference type="SUPFAM" id="SSF51419">
    <property type="entry name" value="PLP-binding barrel"/>
    <property type="match status" value="1"/>
</dbReference>
<evidence type="ECO:0000256" key="7">
    <source>
        <dbReference type="RuleBase" id="RU003737"/>
    </source>
</evidence>
<proteinExistence type="inferred from homology"/>
<evidence type="ECO:0000256" key="6">
    <source>
        <dbReference type="PIRSR" id="PIRSR600183-50"/>
    </source>
</evidence>
<keyword evidence="3 6" id="KW-0663">Pyridoxal phosphate</keyword>
<feature type="active site" description="Proton donor" evidence="6">
    <location>
        <position position="374"/>
    </location>
</feature>
<dbReference type="CDD" id="cd00622">
    <property type="entry name" value="PLPDE_III_ODC"/>
    <property type="match status" value="1"/>
</dbReference>
<evidence type="ECO:0000256" key="2">
    <source>
        <dbReference type="ARBA" id="ARBA00008872"/>
    </source>
</evidence>
<comment type="similarity">
    <text evidence="2 7">Belongs to the Orn/Lys/Arg decarboxylase class-II family.</text>
</comment>
<dbReference type="InterPro" id="IPR000183">
    <property type="entry name" value="Orn/DAP/Arg_de-COase"/>
</dbReference>
<dbReference type="Pfam" id="PF02784">
    <property type="entry name" value="Orn_Arg_deC_N"/>
    <property type="match status" value="1"/>
</dbReference>
<dbReference type="GO" id="GO:0005737">
    <property type="term" value="C:cytoplasm"/>
    <property type="evidence" value="ECO:0007669"/>
    <property type="project" value="TreeGrafter"/>
</dbReference>
<dbReference type="Gene3D" id="3.20.20.10">
    <property type="entry name" value="Alanine racemase"/>
    <property type="match status" value="1"/>
</dbReference>